<dbReference type="SUPFAM" id="SSF47240">
    <property type="entry name" value="Ferritin-like"/>
    <property type="match status" value="1"/>
</dbReference>
<gene>
    <name evidence="1" type="ORF">AVDCRST_MAG18-3671</name>
</gene>
<reference evidence="1" key="1">
    <citation type="submission" date="2020-02" db="EMBL/GenBank/DDBJ databases">
        <authorList>
            <person name="Meier V. D."/>
        </authorList>
    </citation>
    <scope>NUCLEOTIDE SEQUENCE</scope>
    <source>
        <strain evidence="1">AVDCRST_MAG18</strain>
    </source>
</reference>
<protein>
    <recommendedName>
        <fullName evidence="2">Ferritin-like diiron domain-containing protein</fullName>
    </recommendedName>
</protein>
<dbReference type="InterPro" id="IPR009078">
    <property type="entry name" value="Ferritin-like_SF"/>
</dbReference>
<proteinExistence type="predicted"/>
<dbReference type="Gene3D" id="1.20.1260.10">
    <property type="match status" value="1"/>
</dbReference>
<dbReference type="AlphaFoldDB" id="A0A6J4VTW2"/>
<dbReference type="EMBL" id="CADCWN010000291">
    <property type="protein sequence ID" value="CAA9584846.1"/>
    <property type="molecule type" value="Genomic_DNA"/>
</dbReference>
<name>A0A6J4VTW2_9BACT</name>
<accession>A0A6J4VTW2</accession>
<evidence type="ECO:0000313" key="1">
    <source>
        <dbReference type="EMBL" id="CAA9584846.1"/>
    </source>
</evidence>
<evidence type="ECO:0008006" key="2">
    <source>
        <dbReference type="Google" id="ProtNLM"/>
    </source>
</evidence>
<dbReference type="InterPro" id="IPR012347">
    <property type="entry name" value="Ferritin-like"/>
</dbReference>
<organism evidence="1">
    <name type="scientific">uncultured Thermomicrobiales bacterium</name>
    <dbReference type="NCBI Taxonomy" id="1645740"/>
    <lineage>
        <taxon>Bacteria</taxon>
        <taxon>Pseudomonadati</taxon>
        <taxon>Thermomicrobiota</taxon>
        <taxon>Thermomicrobia</taxon>
        <taxon>Thermomicrobiales</taxon>
        <taxon>environmental samples</taxon>
    </lineage>
</organism>
<sequence>MSASQGSSPMSNLTYDLIAALHNKLEAVTAYDKYLQDAQGDEQCKKIFQQMQQEDRKHADMLKAELTRHLSGK</sequence>